<evidence type="ECO:0000259" key="4">
    <source>
        <dbReference type="Pfam" id="PF21984"/>
    </source>
</evidence>
<dbReference type="AlphaFoldDB" id="A0A4Y7RDW5"/>
<organism evidence="5 6">
    <name type="scientific">Pelotomaculum schinkii</name>
    <dbReference type="NCBI Taxonomy" id="78350"/>
    <lineage>
        <taxon>Bacteria</taxon>
        <taxon>Bacillati</taxon>
        <taxon>Bacillota</taxon>
        <taxon>Clostridia</taxon>
        <taxon>Eubacteriales</taxon>
        <taxon>Desulfotomaculaceae</taxon>
        <taxon>Pelotomaculum</taxon>
    </lineage>
</organism>
<dbReference type="Gene3D" id="1.10.10.630">
    <property type="entry name" value="DnaD domain-like"/>
    <property type="match status" value="1"/>
</dbReference>
<evidence type="ECO:0000259" key="3">
    <source>
        <dbReference type="Pfam" id="PF07261"/>
    </source>
</evidence>
<dbReference type="EMBL" id="QFGA01000001">
    <property type="protein sequence ID" value="TEB06961.1"/>
    <property type="molecule type" value="Genomic_DNA"/>
</dbReference>
<gene>
    <name evidence="5" type="primary">dnaD_2</name>
    <name evidence="5" type="ORF">Psch_00496</name>
</gene>
<dbReference type="PANTHER" id="PTHR37293:SF6">
    <property type="entry name" value="DNA REPLICATION PROTEIN DNAD"/>
    <property type="match status" value="1"/>
</dbReference>
<feature type="domain" description="DnaD N-terminal" evidence="4">
    <location>
        <begin position="33"/>
        <end position="127"/>
    </location>
</feature>
<evidence type="ECO:0000313" key="5">
    <source>
        <dbReference type="EMBL" id="TEB06961.1"/>
    </source>
</evidence>
<feature type="region of interest" description="Disordered" evidence="2">
    <location>
        <begin position="237"/>
        <end position="260"/>
    </location>
</feature>
<dbReference type="InterPro" id="IPR036388">
    <property type="entry name" value="WH-like_DNA-bd_sf"/>
</dbReference>
<feature type="domain" description="DnaB/C C-terminal" evidence="3">
    <location>
        <begin position="163"/>
        <end position="232"/>
    </location>
</feature>
<dbReference type="InterPro" id="IPR053162">
    <property type="entry name" value="DnaD"/>
</dbReference>
<name>A0A4Y7RDW5_9FIRM</name>
<sequence length="272" mass="31018">MTQRSGKIVKCDQEGNITATFGADLLLEGSTSIPNILLKIYSSIGISDYQMMLLIQLIRLHVEEKELFPSPEKLAECMESDPARIRRELAGLLEKDIISVSRFYDGTRNLIVEGYDFEPLFLRVSDIWAGLRAQEIEESEKLIKSSAGLGDSRFDVHTVDLISLFENEFGRLLSPIEVEQIDQWASEMEPLLVVEALKRAVLGGKHNFKYINTILIEWKKNNVRTLEEISRYEQDFQKRRSRQKSTNTGTSPGGADNNNDARKKAFIRTLYI</sequence>
<dbReference type="Gene3D" id="1.10.10.10">
    <property type="entry name" value="Winged helix-like DNA-binding domain superfamily/Winged helix DNA-binding domain"/>
    <property type="match status" value="1"/>
</dbReference>
<comment type="similarity">
    <text evidence="1">Belongs to the DnaB/DnaD family.</text>
</comment>
<comment type="caution">
    <text evidence="5">The sequence shown here is derived from an EMBL/GenBank/DDBJ whole genome shotgun (WGS) entry which is preliminary data.</text>
</comment>
<dbReference type="Pfam" id="PF21984">
    <property type="entry name" value="DnaD_N"/>
    <property type="match status" value="1"/>
</dbReference>
<dbReference type="InterPro" id="IPR053843">
    <property type="entry name" value="DnaD_N"/>
</dbReference>
<accession>A0A4Y7RDW5</accession>
<dbReference type="SUPFAM" id="SSF158499">
    <property type="entry name" value="DnaD domain-like"/>
    <property type="match status" value="1"/>
</dbReference>
<evidence type="ECO:0000256" key="2">
    <source>
        <dbReference type="SAM" id="MobiDB-lite"/>
    </source>
</evidence>
<proteinExistence type="inferred from homology"/>
<dbReference type="InterPro" id="IPR006343">
    <property type="entry name" value="DnaB/C_C"/>
</dbReference>
<dbReference type="Pfam" id="PF07261">
    <property type="entry name" value="DnaB_2"/>
    <property type="match status" value="1"/>
</dbReference>
<dbReference type="NCBIfam" id="TIGR01446">
    <property type="entry name" value="DnaD_dom"/>
    <property type="match status" value="1"/>
</dbReference>
<reference evidence="5 6" key="1">
    <citation type="journal article" date="2018" name="Environ. Microbiol.">
        <title>Novel energy conservation strategies and behaviour of Pelotomaculum schinkii driving syntrophic propionate catabolism.</title>
        <authorList>
            <person name="Hidalgo-Ahumada C.A.P."/>
            <person name="Nobu M.K."/>
            <person name="Narihiro T."/>
            <person name="Tamaki H."/>
            <person name="Liu W.T."/>
            <person name="Kamagata Y."/>
            <person name="Stams A.J.M."/>
            <person name="Imachi H."/>
            <person name="Sousa D.Z."/>
        </authorList>
    </citation>
    <scope>NUCLEOTIDE SEQUENCE [LARGE SCALE GENOMIC DNA]</scope>
    <source>
        <strain evidence="5 6">HH</strain>
    </source>
</reference>
<evidence type="ECO:0000256" key="1">
    <source>
        <dbReference type="ARBA" id="ARBA00093462"/>
    </source>
</evidence>
<keyword evidence="6" id="KW-1185">Reference proteome</keyword>
<dbReference type="RefSeq" id="WP_134217476.1">
    <property type="nucleotide sequence ID" value="NZ_QFGA01000001.1"/>
</dbReference>
<protein>
    <submittedName>
        <fullName evidence="5">DNA replication protein DnaD</fullName>
    </submittedName>
</protein>
<dbReference type="InterPro" id="IPR034829">
    <property type="entry name" value="DnaD-like_sf"/>
</dbReference>
<evidence type="ECO:0000313" key="6">
    <source>
        <dbReference type="Proteomes" id="UP000298324"/>
    </source>
</evidence>
<dbReference type="Proteomes" id="UP000298324">
    <property type="component" value="Unassembled WGS sequence"/>
</dbReference>
<dbReference type="PANTHER" id="PTHR37293">
    <property type="entry name" value="PHAGE REPLICATION PROTEIN-RELATED"/>
    <property type="match status" value="1"/>
</dbReference>